<evidence type="ECO:0000313" key="1">
    <source>
        <dbReference type="EMBL" id="PIP21547.1"/>
    </source>
</evidence>
<organism evidence="1 2">
    <name type="scientific">Candidatus Nealsonbacteria bacterium CG23_combo_of_CG06-09_8_20_14_all_40_13</name>
    <dbReference type="NCBI Taxonomy" id="1974724"/>
    <lineage>
        <taxon>Bacteria</taxon>
        <taxon>Candidatus Nealsoniibacteriota</taxon>
    </lineage>
</organism>
<dbReference type="EMBL" id="PCRM01000034">
    <property type="protein sequence ID" value="PIP21547.1"/>
    <property type="molecule type" value="Genomic_DNA"/>
</dbReference>
<dbReference type="Proteomes" id="UP000231567">
    <property type="component" value="Unassembled WGS sequence"/>
</dbReference>
<comment type="caution">
    <text evidence="1">The sequence shown here is derived from an EMBL/GenBank/DDBJ whole genome shotgun (WGS) entry which is preliminary data.</text>
</comment>
<protein>
    <recommendedName>
        <fullName evidence="3">Homing endonuclease LAGLIDADG domain-containing protein</fullName>
    </recommendedName>
</protein>
<reference evidence="1 2" key="1">
    <citation type="submission" date="2017-09" db="EMBL/GenBank/DDBJ databases">
        <title>Depth-based differentiation of microbial function through sediment-hosted aquifers and enrichment of novel symbionts in the deep terrestrial subsurface.</title>
        <authorList>
            <person name="Probst A.J."/>
            <person name="Ladd B."/>
            <person name="Jarett J.K."/>
            <person name="Geller-Mcgrath D.E."/>
            <person name="Sieber C.M."/>
            <person name="Emerson J.B."/>
            <person name="Anantharaman K."/>
            <person name="Thomas B.C."/>
            <person name="Malmstrom R."/>
            <person name="Stieglmeier M."/>
            <person name="Klingl A."/>
            <person name="Woyke T."/>
            <person name="Ryan C.M."/>
            <person name="Banfield J.F."/>
        </authorList>
    </citation>
    <scope>NUCLEOTIDE SEQUENCE [LARGE SCALE GENOMIC DNA]</scope>
    <source>
        <strain evidence="1">CG23_combo_of_CG06-09_8_20_14_all_40_13</strain>
    </source>
</reference>
<gene>
    <name evidence="1" type="ORF">COX39_02390</name>
</gene>
<sequence length="226" mass="26945">MSIVSSNKRKQAWFLRKEGKSYNQINTLLNIPKSTLSTWFKNYPLSRVIKKRNILKTKIIWARNITNFNKKRSQILKVEHNKLINSYAKEIPKLNKERLFWIGLGLFWAEGGKKEKSAVRFSNSDPKIIQLIMRFFIEICKIDNSVFKFRIHLHPNIEKEKTQKFWAKILKAKKQQFYRPQIVISKSSKKKRKHNTLLYGTLHIYIKKVESMRKLKGWIKGLSLKI</sequence>
<evidence type="ECO:0000313" key="2">
    <source>
        <dbReference type="Proteomes" id="UP000231567"/>
    </source>
</evidence>
<dbReference type="AlphaFoldDB" id="A0A2G9YQM5"/>
<proteinExistence type="predicted"/>
<evidence type="ECO:0008006" key="3">
    <source>
        <dbReference type="Google" id="ProtNLM"/>
    </source>
</evidence>
<name>A0A2G9YQM5_9BACT</name>
<accession>A0A2G9YQM5</accession>